<feature type="region of interest" description="Disordered" evidence="1">
    <location>
        <begin position="333"/>
        <end position="376"/>
    </location>
</feature>
<dbReference type="Ensembl" id="ENSPEMT00000035430.1">
    <property type="protein sequence ID" value="ENSPEMP00000036807.1"/>
    <property type="gene ID" value="ENSPEMG00000029797.1"/>
</dbReference>
<dbReference type="GO" id="GO:0000902">
    <property type="term" value="P:cell morphogenesis"/>
    <property type="evidence" value="ECO:0007669"/>
    <property type="project" value="InterPro"/>
</dbReference>
<evidence type="ECO:0000259" key="2">
    <source>
        <dbReference type="Pfam" id="PF14222"/>
    </source>
</evidence>
<reference evidence="4 5" key="1">
    <citation type="submission" date="2018-10" db="EMBL/GenBank/DDBJ databases">
        <title>Improved assembly of the deer mouse Peromyscus maniculatus genome.</title>
        <authorList>
            <person name="Lassance J.-M."/>
            <person name="Hoekstra H.E."/>
        </authorList>
    </citation>
    <scope>NUCLEOTIDE SEQUENCE [LARGE SCALE GENOMIC DNA]</scope>
</reference>
<reference evidence="4" key="3">
    <citation type="submission" date="2025-09" db="UniProtKB">
        <authorList>
            <consortium name="Ensembl"/>
        </authorList>
    </citation>
    <scope>IDENTIFICATION</scope>
</reference>
<feature type="compositionally biased region" description="Polar residues" evidence="1">
    <location>
        <begin position="348"/>
        <end position="368"/>
    </location>
</feature>
<dbReference type="AlphaFoldDB" id="A0A8C9CTC1"/>
<dbReference type="Pfam" id="PF14222">
    <property type="entry name" value="MOR2-PAG1_N"/>
    <property type="match status" value="1"/>
</dbReference>
<reference evidence="4" key="2">
    <citation type="submission" date="2025-08" db="UniProtKB">
        <authorList>
            <consortium name="Ensembl"/>
        </authorList>
    </citation>
    <scope>IDENTIFICATION</scope>
</reference>
<name>A0A8C9CTC1_PERMB</name>
<dbReference type="PANTHER" id="PTHR12295">
    <property type="entry name" value="FURRY-RELATED"/>
    <property type="match status" value="1"/>
</dbReference>
<protein>
    <recommendedName>
        <fullName evidence="6">Protein furry homolog</fullName>
    </recommendedName>
</protein>
<dbReference type="Proteomes" id="UP000694547">
    <property type="component" value="Chromosome 5"/>
</dbReference>
<keyword evidence="5" id="KW-1185">Reference proteome</keyword>
<dbReference type="InterPro" id="IPR025481">
    <property type="entry name" value="Cell_Morphogen_C"/>
</dbReference>
<evidence type="ECO:0000256" key="1">
    <source>
        <dbReference type="SAM" id="MobiDB-lite"/>
    </source>
</evidence>
<feature type="region of interest" description="Disordered" evidence="1">
    <location>
        <begin position="407"/>
        <end position="427"/>
    </location>
</feature>
<feature type="domain" description="Cell morphogenesis protein N-terminal" evidence="2">
    <location>
        <begin position="2"/>
        <end position="325"/>
    </location>
</feature>
<dbReference type="GO" id="GO:0005938">
    <property type="term" value="C:cell cortex"/>
    <property type="evidence" value="ECO:0007669"/>
    <property type="project" value="TreeGrafter"/>
</dbReference>
<feature type="domain" description="Cell morphogenesis protein C-terminal" evidence="3">
    <location>
        <begin position="437"/>
        <end position="532"/>
    </location>
</feature>
<dbReference type="GO" id="GO:0030427">
    <property type="term" value="C:site of polarized growth"/>
    <property type="evidence" value="ECO:0007669"/>
    <property type="project" value="TreeGrafter"/>
</dbReference>
<dbReference type="InterPro" id="IPR025614">
    <property type="entry name" value="Cell_morpho_N"/>
</dbReference>
<accession>A0A8C9CTC1</accession>
<dbReference type="GO" id="GO:0031175">
    <property type="term" value="P:neuron projection development"/>
    <property type="evidence" value="ECO:0007669"/>
    <property type="project" value="TreeGrafter"/>
</dbReference>
<evidence type="ECO:0000313" key="4">
    <source>
        <dbReference type="Ensembl" id="ENSPEMP00000036807.1"/>
    </source>
</evidence>
<evidence type="ECO:0000259" key="3">
    <source>
        <dbReference type="Pfam" id="PF14225"/>
    </source>
</evidence>
<organism evidence="4 5">
    <name type="scientific">Peromyscus maniculatus bairdii</name>
    <name type="common">Prairie deer mouse</name>
    <dbReference type="NCBI Taxonomy" id="230844"/>
    <lineage>
        <taxon>Eukaryota</taxon>
        <taxon>Metazoa</taxon>
        <taxon>Chordata</taxon>
        <taxon>Craniata</taxon>
        <taxon>Vertebrata</taxon>
        <taxon>Euteleostomi</taxon>
        <taxon>Mammalia</taxon>
        <taxon>Eutheria</taxon>
        <taxon>Euarchontoglires</taxon>
        <taxon>Glires</taxon>
        <taxon>Rodentia</taxon>
        <taxon>Myomorpha</taxon>
        <taxon>Muroidea</taxon>
        <taxon>Cricetidae</taxon>
        <taxon>Neotominae</taxon>
        <taxon>Peromyscus</taxon>
    </lineage>
</organism>
<evidence type="ECO:0008006" key="6">
    <source>
        <dbReference type="Google" id="ProtNLM"/>
    </source>
</evidence>
<dbReference type="GeneTree" id="ENSGT00610000086058"/>
<feature type="compositionally biased region" description="Low complexity" evidence="1">
    <location>
        <begin position="333"/>
        <end position="344"/>
    </location>
</feature>
<dbReference type="Pfam" id="PF14225">
    <property type="entry name" value="MOR2-PAG1_C"/>
    <property type="match status" value="1"/>
</dbReference>
<dbReference type="PANTHER" id="PTHR12295:SF29">
    <property type="entry name" value="PROTEIN FURRY HOMOLOG"/>
    <property type="match status" value="1"/>
</dbReference>
<proteinExistence type="predicted"/>
<evidence type="ECO:0000313" key="5">
    <source>
        <dbReference type="Proteomes" id="UP000694547"/>
    </source>
</evidence>
<dbReference type="InterPro" id="IPR039867">
    <property type="entry name" value="Furry/Tao3/Mor2"/>
</dbReference>
<sequence>ILYDTTLELSSRKKHSLALYPLVTCLLCVSQKQLFLNRWHVFLNNCLSNLKNKDPKMARVALESLYRLLWVYMIQIKCKSNTATQSRLITITTTLFPKGSRGVVPRDMPLNIFVKIIQFIAQERLDFAMKEIIFDFLCVGKARMSIGLRAFLVIADSLQQKDGEPPMPVTGAVLPSGNTLRVKKTYLSKTLTEEEAKMIGMSLYYSQVCKAVGNILRHLDKGVGRCMMLTNVQMLNKEPEDMITGERKPKILLFRTCVAAIPRLLPDGMSKLELIDLLARLSIHMDDELRHIAQNSLQGLLVDFCDWREEVLFGFTNFLLRENSDLFTVLSRSSSPDLNSSSKLMASRKSTGQLNVNPGTPSGNTTTAERSRHQRSFSVPKKFGVVDRSSDPPRSATLDRIQACTQQGLSSKTRSNSSLKDSLTDPSHVNHPTNLLATIFWVTVALMESDFEFEYLMALRLLNRLLAHMPLDKAENREKLEKLQGQLQWAEFSGLQQLLLKGLTSLTTTDLTLQLFSLLTPVSKVPMVDSSQAIGKASIAHPCSPDGGCIQP</sequence>